<sequence>MNRLVSASLRVARTVDMEGARSDVVLMMDQENTKSQSVELKDRTPTREEKSLNTARPISRLSFSKPKARFLEHNYPNTQKPYAPSNDRETLLEEGYSWTSDEDDEDDDDEWNEANGERRPHKYQKKKRKTPWRLLVEWVLFLAILICLICSLTVKTARNKLTWGIEIWKWCLMVMLTFCGRLVSGWVMGFAVFLIERNFMLREKIVLVKMLASSFHVATYFDRMKESVFHHYILDALSGPPMEEVVLMEEQQHRNLTAVGSKSLPVSWKQGRWKEARTKATEHGEDSFSMEYEEIGELCEKIRIVNNYKNS</sequence>
<dbReference type="STRING" id="3988.B9S1K2"/>
<evidence type="ECO:0000256" key="2">
    <source>
        <dbReference type="ARBA" id="ARBA00008017"/>
    </source>
</evidence>
<evidence type="ECO:0000256" key="4">
    <source>
        <dbReference type="SAM" id="Phobius"/>
    </source>
</evidence>
<dbReference type="InParanoid" id="B9S1K2"/>
<evidence type="ECO:0000313" key="6">
    <source>
        <dbReference type="Proteomes" id="UP000008311"/>
    </source>
</evidence>
<dbReference type="AlphaFoldDB" id="B9S1K2"/>
<evidence type="ECO:0000256" key="1">
    <source>
        <dbReference type="ARBA" id="ARBA00004141"/>
    </source>
</evidence>
<keyword evidence="4" id="KW-0472">Membrane</keyword>
<dbReference type="InterPro" id="IPR016688">
    <property type="entry name" value="MscS-like_plants/fungi"/>
</dbReference>
<gene>
    <name evidence="5" type="ORF">RCOM_0865620</name>
</gene>
<dbReference type="PANTHER" id="PTHR31618">
    <property type="entry name" value="MECHANOSENSITIVE ION CHANNEL PROTEIN 5"/>
    <property type="match status" value="1"/>
</dbReference>
<evidence type="ECO:0000256" key="3">
    <source>
        <dbReference type="SAM" id="MobiDB-lite"/>
    </source>
</evidence>
<accession>B9S1K2</accession>
<evidence type="ECO:0000313" key="5">
    <source>
        <dbReference type="EMBL" id="EEF42471.1"/>
    </source>
</evidence>
<keyword evidence="4" id="KW-0812">Transmembrane</keyword>
<dbReference type="EMBL" id="EQ973844">
    <property type="protein sequence ID" value="EEF42471.1"/>
    <property type="molecule type" value="Genomic_DNA"/>
</dbReference>
<feature type="transmembrane region" description="Helical" evidence="4">
    <location>
        <begin position="167"/>
        <end position="195"/>
    </location>
</feature>
<dbReference type="GO" id="GO:0016020">
    <property type="term" value="C:membrane"/>
    <property type="evidence" value="ECO:0007669"/>
    <property type="project" value="UniProtKB-SubCell"/>
</dbReference>
<comment type="subcellular location">
    <subcellularLocation>
        <location evidence="1">Membrane</location>
        <topology evidence="1">Multi-pass membrane protein</topology>
    </subcellularLocation>
</comment>
<comment type="similarity">
    <text evidence="2">Belongs to the MscS (TC 1.A.23) family.</text>
</comment>
<protein>
    <submittedName>
        <fullName evidence="5">Uncharacterized protein</fullName>
    </submittedName>
</protein>
<feature type="region of interest" description="Disordered" evidence="3">
    <location>
        <begin position="30"/>
        <end position="58"/>
    </location>
</feature>
<proteinExistence type="inferred from homology"/>
<feature type="compositionally biased region" description="Basic and acidic residues" evidence="3">
    <location>
        <begin position="39"/>
        <end position="51"/>
    </location>
</feature>
<feature type="compositionally biased region" description="Acidic residues" evidence="3">
    <location>
        <begin position="100"/>
        <end position="112"/>
    </location>
</feature>
<keyword evidence="6" id="KW-1185">Reference proteome</keyword>
<dbReference type="Proteomes" id="UP000008311">
    <property type="component" value="Unassembled WGS sequence"/>
</dbReference>
<dbReference type="eggNOG" id="KOG4629">
    <property type="taxonomic scope" value="Eukaryota"/>
</dbReference>
<name>B9S1K2_RICCO</name>
<feature type="transmembrane region" description="Helical" evidence="4">
    <location>
        <begin position="134"/>
        <end position="155"/>
    </location>
</feature>
<reference evidence="6" key="1">
    <citation type="journal article" date="2010" name="Nat. Biotechnol.">
        <title>Draft genome sequence of the oilseed species Ricinus communis.</title>
        <authorList>
            <person name="Chan A.P."/>
            <person name="Crabtree J."/>
            <person name="Zhao Q."/>
            <person name="Lorenzi H."/>
            <person name="Orvis J."/>
            <person name="Puiu D."/>
            <person name="Melake-Berhan A."/>
            <person name="Jones K.M."/>
            <person name="Redman J."/>
            <person name="Chen G."/>
            <person name="Cahoon E.B."/>
            <person name="Gedil M."/>
            <person name="Stanke M."/>
            <person name="Haas B.J."/>
            <person name="Wortman J.R."/>
            <person name="Fraser-Liggett C.M."/>
            <person name="Ravel J."/>
            <person name="Rabinowicz P.D."/>
        </authorList>
    </citation>
    <scope>NUCLEOTIDE SEQUENCE [LARGE SCALE GENOMIC DNA]</scope>
    <source>
        <strain evidence="6">cv. Hale</strain>
    </source>
</reference>
<keyword evidence="4" id="KW-1133">Transmembrane helix</keyword>
<organism evidence="5 6">
    <name type="scientific">Ricinus communis</name>
    <name type="common">Castor bean</name>
    <dbReference type="NCBI Taxonomy" id="3988"/>
    <lineage>
        <taxon>Eukaryota</taxon>
        <taxon>Viridiplantae</taxon>
        <taxon>Streptophyta</taxon>
        <taxon>Embryophyta</taxon>
        <taxon>Tracheophyta</taxon>
        <taxon>Spermatophyta</taxon>
        <taxon>Magnoliopsida</taxon>
        <taxon>eudicotyledons</taxon>
        <taxon>Gunneridae</taxon>
        <taxon>Pentapetalae</taxon>
        <taxon>rosids</taxon>
        <taxon>fabids</taxon>
        <taxon>Malpighiales</taxon>
        <taxon>Euphorbiaceae</taxon>
        <taxon>Acalyphoideae</taxon>
        <taxon>Acalypheae</taxon>
        <taxon>Ricinus</taxon>
    </lineage>
</organism>
<dbReference type="PANTHER" id="PTHR31618:SF10">
    <property type="entry name" value="MECHANOSENSITIVE ION CHANNEL PROTEIN 10-LIKE"/>
    <property type="match status" value="1"/>
</dbReference>
<feature type="region of interest" description="Disordered" evidence="3">
    <location>
        <begin position="98"/>
        <end position="122"/>
    </location>
</feature>